<sequence length="117" mass="12726">MARDKSGDPTVNDDLTHWWRRYEDPETLTPPLGVWNRALDHAFDLGAHVDSDLYLPPGPDVHSVEIADLPEADDLPHDHLDPLSGLDDDPGSGLESEPVADDPPDGEQTADGGDIEL</sequence>
<protein>
    <submittedName>
        <fullName evidence="2">Uncharacterized protein</fullName>
    </submittedName>
</protein>
<gene>
    <name evidence="2" type="ORF">GCM10022231_09400</name>
</gene>
<dbReference type="EMBL" id="BAAAZW010000002">
    <property type="protein sequence ID" value="GAA3953290.1"/>
    <property type="molecule type" value="Genomic_DNA"/>
</dbReference>
<evidence type="ECO:0000313" key="2">
    <source>
        <dbReference type="EMBL" id="GAA3953290.1"/>
    </source>
</evidence>
<feature type="region of interest" description="Disordered" evidence="1">
    <location>
        <begin position="68"/>
        <end position="117"/>
    </location>
</feature>
<organism evidence="2 3">
    <name type="scientific">Gordonia caeni</name>
    <dbReference type="NCBI Taxonomy" id="1007097"/>
    <lineage>
        <taxon>Bacteria</taxon>
        <taxon>Bacillati</taxon>
        <taxon>Actinomycetota</taxon>
        <taxon>Actinomycetes</taxon>
        <taxon>Mycobacteriales</taxon>
        <taxon>Gordoniaceae</taxon>
        <taxon>Gordonia</taxon>
    </lineage>
</organism>
<reference evidence="3" key="1">
    <citation type="journal article" date="2019" name="Int. J. Syst. Evol. Microbiol.">
        <title>The Global Catalogue of Microorganisms (GCM) 10K type strain sequencing project: providing services to taxonomists for standard genome sequencing and annotation.</title>
        <authorList>
            <consortium name="The Broad Institute Genomics Platform"/>
            <consortium name="The Broad Institute Genome Sequencing Center for Infectious Disease"/>
            <person name="Wu L."/>
            <person name="Ma J."/>
        </authorList>
    </citation>
    <scope>NUCLEOTIDE SEQUENCE [LARGE SCALE GENOMIC DNA]</scope>
    <source>
        <strain evidence="3">JCM 16923</strain>
    </source>
</reference>
<evidence type="ECO:0000313" key="3">
    <source>
        <dbReference type="Proteomes" id="UP001418444"/>
    </source>
</evidence>
<dbReference type="Proteomes" id="UP001418444">
    <property type="component" value="Unassembled WGS sequence"/>
</dbReference>
<name>A0ABP7NSK9_9ACTN</name>
<comment type="caution">
    <text evidence="2">The sequence shown here is derived from an EMBL/GenBank/DDBJ whole genome shotgun (WGS) entry which is preliminary data.</text>
</comment>
<accession>A0ABP7NSK9</accession>
<keyword evidence="3" id="KW-1185">Reference proteome</keyword>
<proteinExistence type="predicted"/>
<evidence type="ECO:0000256" key="1">
    <source>
        <dbReference type="SAM" id="MobiDB-lite"/>
    </source>
</evidence>